<dbReference type="GO" id="GO:2001070">
    <property type="term" value="F:starch binding"/>
    <property type="evidence" value="ECO:0007669"/>
    <property type="project" value="InterPro"/>
</dbReference>
<organism evidence="2 3">
    <name type="scientific">Thermincola ferriacetica</name>
    <dbReference type="NCBI Taxonomy" id="281456"/>
    <lineage>
        <taxon>Bacteria</taxon>
        <taxon>Bacillati</taxon>
        <taxon>Bacillota</taxon>
        <taxon>Clostridia</taxon>
        <taxon>Eubacteriales</taxon>
        <taxon>Thermincolaceae</taxon>
        <taxon>Thermincola</taxon>
    </lineage>
</organism>
<dbReference type="EMBL" id="LGTE01000028">
    <property type="protein sequence ID" value="KNZ68523.1"/>
    <property type="molecule type" value="Genomic_DNA"/>
</dbReference>
<protein>
    <submittedName>
        <fullName evidence="2">Carbohydrate-binding family 25 protein</fullName>
    </submittedName>
</protein>
<name>A0A0L6VZF9_9FIRM</name>
<dbReference type="SMART" id="SM01066">
    <property type="entry name" value="CBM_25"/>
    <property type="match status" value="1"/>
</dbReference>
<dbReference type="AlphaFoldDB" id="A0A0L6VZF9"/>
<dbReference type="Pfam" id="PF16760">
    <property type="entry name" value="CBM53"/>
    <property type="match status" value="1"/>
</dbReference>
<feature type="domain" description="Carbohydrate binding module family 25" evidence="1">
    <location>
        <begin position="34"/>
        <end position="116"/>
    </location>
</feature>
<dbReference type="RefSeq" id="WP_052218895.1">
    <property type="nucleotide sequence ID" value="NZ_LGTE01000028.1"/>
</dbReference>
<keyword evidence="3" id="KW-1185">Reference proteome</keyword>
<dbReference type="PATRIC" id="fig|281456.6.peg.3051"/>
<dbReference type="Gene3D" id="2.60.40.10">
    <property type="entry name" value="Immunoglobulins"/>
    <property type="match status" value="1"/>
</dbReference>
<evidence type="ECO:0000313" key="2">
    <source>
        <dbReference type="EMBL" id="KNZ68523.1"/>
    </source>
</evidence>
<comment type="caution">
    <text evidence="2">The sequence shown here is derived from an EMBL/GenBank/DDBJ whole genome shotgun (WGS) entry which is preliminary data.</text>
</comment>
<evidence type="ECO:0000313" key="3">
    <source>
        <dbReference type="Proteomes" id="UP000037175"/>
    </source>
</evidence>
<evidence type="ECO:0000259" key="1">
    <source>
        <dbReference type="SMART" id="SM01066"/>
    </source>
</evidence>
<proteinExistence type="predicted"/>
<dbReference type="InterPro" id="IPR005085">
    <property type="entry name" value="CBM25"/>
</dbReference>
<dbReference type="Proteomes" id="UP000037175">
    <property type="component" value="Unassembled WGS sequence"/>
</dbReference>
<gene>
    <name evidence="2" type="ORF">Tfer_2916</name>
</gene>
<sequence>MDIRESHPTIDMKNNYSADESAGVTVYPTPITQGEHINVIYNGLLAKSGADGIWLHYGFGPHNNWHDVKDLKMFKTGRGWEYTFQVTDPTRLNFCFKDSANNWDNNNGLNWSFEIHHGKTY</sequence>
<accession>A0A0L6VZF9</accession>
<reference evidence="3" key="1">
    <citation type="submission" date="2015-07" db="EMBL/GenBank/DDBJ databases">
        <title>Complete Genome of Thermincola ferriacetica strain Z-0001T.</title>
        <authorList>
            <person name="Lusk B."/>
            <person name="Badalamenti J.P."/>
            <person name="Parameswaran P."/>
            <person name="Bond D.R."/>
            <person name="Torres C.I."/>
        </authorList>
    </citation>
    <scope>NUCLEOTIDE SEQUENCE [LARGE SCALE GENOMIC DNA]</scope>
    <source>
        <strain evidence="3">Z-0001</strain>
    </source>
</reference>
<dbReference type="InterPro" id="IPR013783">
    <property type="entry name" value="Ig-like_fold"/>
</dbReference>